<evidence type="ECO:0000313" key="2">
    <source>
        <dbReference type="EMBL" id="OQO07360.1"/>
    </source>
</evidence>
<comment type="caution">
    <text evidence="2">The sequence shown here is derived from an EMBL/GenBank/DDBJ whole genome shotgun (WGS) entry which is preliminary data.</text>
</comment>
<organism evidence="2 3">
    <name type="scientific">Cryoendolithus antarcticus</name>
    <dbReference type="NCBI Taxonomy" id="1507870"/>
    <lineage>
        <taxon>Eukaryota</taxon>
        <taxon>Fungi</taxon>
        <taxon>Dikarya</taxon>
        <taxon>Ascomycota</taxon>
        <taxon>Pezizomycotina</taxon>
        <taxon>Dothideomycetes</taxon>
        <taxon>Dothideomycetidae</taxon>
        <taxon>Cladosporiales</taxon>
        <taxon>Cladosporiaceae</taxon>
        <taxon>Cryoendolithus</taxon>
    </lineage>
</organism>
<evidence type="ECO:0000313" key="3">
    <source>
        <dbReference type="Proteomes" id="UP000192596"/>
    </source>
</evidence>
<protein>
    <recommendedName>
        <fullName evidence="1">DUF427 domain-containing protein</fullName>
    </recommendedName>
</protein>
<evidence type="ECO:0000259" key="1">
    <source>
        <dbReference type="Pfam" id="PF04248"/>
    </source>
</evidence>
<dbReference type="Proteomes" id="UP000192596">
    <property type="component" value="Unassembled WGS sequence"/>
</dbReference>
<name>A0A1V8T7N0_9PEZI</name>
<dbReference type="AlphaFoldDB" id="A0A1V8T7N0"/>
<dbReference type="EMBL" id="NAJO01000014">
    <property type="protein sequence ID" value="OQO07360.1"/>
    <property type="molecule type" value="Genomic_DNA"/>
</dbReference>
<dbReference type="PANTHER" id="PTHR34310">
    <property type="entry name" value="DUF427 DOMAIN PROTEIN (AFU_ORTHOLOGUE AFUA_3G02220)"/>
    <property type="match status" value="1"/>
</dbReference>
<proteinExistence type="predicted"/>
<dbReference type="STRING" id="1507870.A0A1V8T7N0"/>
<gene>
    <name evidence="2" type="ORF">B0A48_07057</name>
</gene>
<dbReference type="Gene3D" id="2.170.150.40">
    <property type="entry name" value="Domain of unknown function (DUF427)"/>
    <property type="match status" value="2"/>
</dbReference>
<reference evidence="3" key="1">
    <citation type="submission" date="2017-03" db="EMBL/GenBank/DDBJ databases">
        <title>Genomes of endolithic fungi from Antarctica.</title>
        <authorList>
            <person name="Coleine C."/>
            <person name="Masonjones S."/>
            <person name="Stajich J.E."/>
        </authorList>
    </citation>
    <scope>NUCLEOTIDE SEQUENCE [LARGE SCALE GENOMIC DNA]</scope>
    <source>
        <strain evidence="3">CCFEE 5527</strain>
    </source>
</reference>
<dbReference type="Pfam" id="PF04248">
    <property type="entry name" value="NTP_transf_9"/>
    <property type="match status" value="2"/>
</dbReference>
<accession>A0A1V8T7N0</accession>
<feature type="domain" description="DUF427" evidence="1">
    <location>
        <begin position="158"/>
        <end position="251"/>
    </location>
</feature>
<dbReference type="InParanoid" id="A0A1V8T7N0"/>
<feature type="domain" description="DUF427" evidence="1">
    <location>
        <begin position="32"/>
        <end position="82"/>
    </location>
</feature>
<sequence>MPPPSAAPTLEALAIKLAKEGPHKALPTPRLVQILHNGVYIVRTTGAAFVWEVPYYPQLYVPASALKAEGLEVSTRDEIKSDDGKIIAHRLTLKVGSKSTDECIRWVDNLSGPGKALAGLVKITFNAVDQWFEEATPIYIHPKDPFKRIDILQSTRQIKISVQGVTVAETTNSMHLYETGLPCRYYFPLTDVKPGVLVKSDLKTGCPYKGEAEYYSVDLGNGKVAKDVVWYYTRPTLECAKIEGLVCFYNEKVDIEVDGKKLEKAASPFS</sequence>
<dbReference type="InterPro" id="IPR007361">
    <property type="entry name" value="DUF427"/>
</dbReference>
<dbReference type="InterPro" id="IPR038694">
    <property type="entry name" value="DUF427_sf"/>
</dbReference>
<dbReference type="OrthoDB" id="18996at2759"/>
<keyword evidence="3" id="KW-1185">Reference proteome</keyword>
<dbReference type="PANTHER" id="PTHR34310:SF9">
    <property type="entry name" value="BLR5716 PROTEIN"/>
    <property type="match status" value="1"/>
</dbReference>